<dbReference type="GO" id="GO:0005684">
    <property type="term" value="C:U2-type spliceosomal complex"/>
    <property type="evidence" value="ECO:0007669"/>
    <property type="project" value="UniProtKB-ARBA"/>
</dbReference>
<feature type="compositionally biased region" description="Basic and acidic residues" evidence="8">
    <location>
        <begin position="120"/>
        <end position="129"/>
    </location>
</feature>
<dbReference type="OrthoDB" id="5411533at2759"/>
<feature type="compositionally biased region" description="Basic and acidic residues" evidence="8">
    <location>
        <begin position="65"/>
        <end position="83"/>
    </location>
</feature>
<keyword evidence="6" id="KW-0508">mRNA splicing</keyword>
<dbReference type="SUPFAM" id="SSF54928">
    <property type="entry name" value="RNA-binding domain, RBD"/>
    <property type="match status" value="2"/>
</dbReference>
<dbReference type="KEGG" id="mgl:MGL_1848"/>
<dbReference type="Pfam" id="PF15519">
    <property type="entry name" value="RBM39linker"/>
    <property type="match status" value="1"/>
</dbReference>
<dbReference type="GO" id="GO:0000398">
    <property type="term" value="P:mRNA splicing, via spliceosome"/>
    <property type="evidence" value="ECO:0007669"/>
    <property type="project" value="UniProtKB-ARBA"/>
</dbReference>
<dbReference type="InterPro" id="IPR035979">
    <property type="entry name" value="RBD_domain_sf"/>
</dbReference>
<keyword evidence="11" id="KW-1185">Reference proteome</keyword>
<dbReference type="InParanoid" id="A8Q1W3"/>
<protein>
    <recommendedName>
        <fullName evidence="9">RRM domain-containing protein</fullName>
    </recommendedName>
</protein>
<feature type="domain" description="RRM" evidence="9">
    <location>
        <begin position="314"/>
        <end position="392"/>
    </location>
</feature>
<dbReference type="FunFam" id="3.30.70.330:FF:000105">
    <property type="entry name" value="HIV Tat-specific factor 1 homolog"/>
    <property type="match status" value="1"/>
</dbReference>
<proteinExistence type="inferred from homology"/>
<keyword evidence="5 7" id="KW-0694">RNA-binding</keyword>
<evidence type="ECO:0000256" key="6">
    <source>
        <dbReference type="ARBA" id="ARBA00023187"/>
    </source>
</evidence>
<dbReference type="InterPro" id="IPR012677">
    <property type="entry name" value="Nucleotide-bd_a/b_plait_sf"/>
</dbReference>
<dbReference type="Proteomes" id="UP000008837">
    <property type="component" value="Unassembled WGS sequence"/>
</dbReference>
<keyword evidence="2" id="KW-0597">Phosphoprotein</keyword>
<dbReference type="RefSeq" id="XP_001730849.1">
    <property type="nucleotide sequence ID" value="XM_001730797.1"/>
</dbReference>
<dbReference type="SMART" id="SM00360">
    <property type="entry name" value="RRM"/>
    <property type="match status" value="3"/>
</dbReference>
<dbReference type="InterPro" id="IPR029123">
    <property type="entry name" value="RBM39_linker"/>
</dbReference>
<comment type="caution">
    <text evidence="10">The sequence shown here is derived from an EMBL/GenBank/DDBJ whole genome shotgun (WGS) entry which is preliminary data.</text>
</comment>
<evidence type="ECO:0000256" key="1">
    <source>
        <dbReference type="ARBA" id="ARBA00007747"/>
    </source>
</evidence>
<dbReference type="InterPro" id="IPR000504">
    <property type="entry name" value="RRM_dom"/>
</dbReference>
<dbReference type="PANTHER" id="PTHR48036">
    <property type="entry name" value="SPLICING FACTOR (PAD-1), PUTATIVE (AFU_ORTHOLOGUE AFUA_1G15810)-RELATED"/>
    <property type="match status" value="1"/>
</dbReference>
<evidence type="ECO:0000256" key="4">
    <source>
        <dbReference type="ARBA" id="ARBA00022737"/>
    </source>
</evidence>
<keyword evidence="4" id="KW-0677">Repeat</keyword>
<reference evidence="10 11" key="1">
    <citation type="journal article" date="2007" name="Proc. Natl. Acad. Sci. U.S.A.">
        <title>Dandruff-associated Malassezia genomes reveal convergent and divergent virulence traits shared with plant and human fungal pathogens.</title>
        <authorList>
            <person name="Xu J."/>
            <person name="Saunders C.W."/>
            <person name="Hu P."/>
            <person name="Grant R.A."/>
            <person name="Boekhout T."/>
            <person name="Kuramae E.E."/>
            <person name="Kronstad J.W."/>
            <person name="Deangelis Y.M."/>
            <person name="Reeder N.L."/>
            <person name="Johnstone K.R."/>
            <person name="Leland M."/>
            <person name="Fieno A.M."/>
            <person name="Begley W.M."/>
            <person name="Sun Y."/>
            <person name="Lacey M.P."/>
            <person name="Chaudhary T."/>
            <person name="Keough T."/>
            <person name="Chu L."/>
            <person name="Sears R."/>
            <person name="Yuan B."/>
            <person name="Dawson T.L.Jr."/>
        </authorList>
    </citation>
    <scope>NUCLEOTIDE SEQUENCE [LARGE SCALE GENOMIC DNA]</scope>
    <source>
        <strain evidence="11">ATCC MYA-4612 / CBS 7966</strain>
    </source>
</reference>
<dbReference type="Gene3D" id="3.30.70.330">
    <property type="match status" value="3"/>
</dbReference>
<feature type="region of interest" description="Disordered" evidence="8">
    <location>
        <begin position="389"/>
        <end position="435"/>
    </location>
</feature>
<dbReference type="EMBL" id="AAYY01000006">
    <property type="protein sequence ID" value="EDP43635.1"/>
    <property type="molecule type" value="Genomic_DNA"/>
</dbReference>
<feature type="domain" description="RRM" evidence="9">
    <location>
        <begin position="155"/>
        <end position="235"/>
    </location>
</feature>
<gene>
    <name evidence="10" type="ORF">MGL_1848</name>
</gene>
<evidence type="ECO:0000313" key="11">
    <source>
        <dbReference type="Proteomes" id="UP000008837"/>
    </source>
</evidence>
<feature type="compositionally biased region" description="Basic and acidic residues" evidence="8">
    <location>
        <begin position="1"/>
        <end position="10"/>
    </location>
</feature>
<comment type="similarity">
    <text evidence="1">Belongs to the HTATSF1 family.</text>
</comment>
<dbReference type="FunCoup" id="A8Q1W3">
    <property type="interactions" value="716"/>
</dbReference>
<dbReference type="GO" id="GO:0003723">
    <property type="term" value="F:RNA binding"/>
    <property type="evidence" value="ECO:0007669"/>
    <property type="project" value="UniProtKB-UniRule"/>
</dbReference>
<dbReference type="PROSITE" id="PS50102">
    <property type="entry name" value="RRM"/>
    <property type="match status" value="2"/>
</dbReference>
<feature type="region of interest" description="Disordered" evidence="8">
    <location>
        <begin position="1"/>
        <end position="147"/>
    </location>
</feature>
<feature type="compositionally biased region" description="Low complexity" evidence="8">
    <location>
        <begin position="393"/>
        <end position="405"/>
    </location>
</feature>
<dbReference type="CDD" id="cd12285">
    <property type="entry name" value="RRM3_RBM39_like"/>
    <property type="match status" value="1"/>
</dbReference>
<evidence type="ECO:0000256" key="3">
    <source>
        <dbReference type="ARBA" id="ARBA00022664"/>
    </source>
</evidence>
<evidence type="ECO:0000313" key="10">
    <source>
        <dbReference type="EMBL" id="EDP43635.1"/>
    </source>
</evidence>
<feature type="compositionally biased region" description="Low complexity" evidence="8">
    <location>
        <begin position="136"/>
        <end position="147"/>
    </location>
</feature>
<keyword evidence="3" id="KW-0507">mRNA processing</keyword>
<dbReference type="AlphaFoldDB" id="A8Q1W3"/>
<evidence type="ECO:0000256" key="2">
    <source>
        <dbReference type="ARBA" id="ARBA00022553"/>
    </source>
</evidence>
<dbReference type="Pfam" id="PF00076">
    <property type="entry name" value="RRM_1"/>
    <property type="match status" value="2"/>
</dbReference>
<dbReference type="OMA" id="GRDNDKG"/>
<accession>A8Q1W3</accession>
<evidence type="ECO:0000256" key="7">
    <source>
        <dbReference type="PROSITE-ProRule" id="PRU00176"/>
    </source>
</evidence>
<name>A8Q1W3_MALGO</name>
<dbReference type="STRING" id="425265.A8Q1W3"/>
<dbReference type="VEuPathDB" id="FungiDB:MGL_1848"/>
<feature type="compositionally biased region" description="Basic and acidic residues" evidence="8">
    <location>
        <begin position="26"/>
        <end position="50"/>
    </location>
</feature>
<dbReference type="GeneID" id="5855156"/>
<evidence type="ECO:0000256" key="5">
    <source>
        <dbReference type="ARBA" id="ARBA00022884"/>
    </source>
</evidence>
<evidence type="ECO:0000256" key="8">
    <source>
        <dbReference type="SAM" id="MobiDB-lite"/>
    </source>
</evidence>
<evidence type="ECO:0000259" key="9">
    <source>
        <dbReference type="PROSITE" id="PS50102"/>
    </source>
</evidence>
<dbReference type="InterPro" id="IPR006509">
    <property type="entry name" value="RBM39_SF"/>
</dbReference>
<sequence>MYADREEALRRSQVSEIAVPPPTVTAEERERQLQEELRRRAADSRRDPRDPTGMYDTYAPSSSPDTRRASRRRGDDYDDERYSYRAPRGYTSTDGHWREDAGGRALSPSTGPRHRRGGRRHEYADDAVRSRRRSRSPPGARGSRLPPYGAEYEVKSVFCSELDSRVGQFDLGDFFESNLGPGTVVDAQLGSDDRTGTSLGIGYVELASAELVPRALELSGKRMFGWPIAVQPADAARKNPIVTMYEPPRSTGPTSTAAIPSTSSPSLSETAFVSSSSSVSAPTGPIMPPSAHSGATVSGGDAMGASAVTADPEARLYVGNLHYDITSQHVRVVFEPFGHLDEVEVCYNHMTGKSKGFAFVQFRNVHEAKQAMEQLNGFELAGRAMRVGPVNARGQGSSERSGSGRYDVPDSDHDAVPMPPPTGGSGESSGSASDKRFALMEKLARTDPENHAQRRPASIPEATSAAILLRHMFDPAEETEPHWHVDLREDVRAECERHGTVESVFVDTSSRDGEVYVCFATTDDAQRARASLQGRFFGGKRVEASLYVS</sequence>
<organism evidence="10 11">
    <name type="scientific">Malassezia globosa (strain ATCC MYA-4612 / CBS 7966)</name>
    <name type="common">Dandruff-associated fungus</name>
    <dbReference type="NCBI Taxonomy" id="425265"/>
    <lineage>
        <taxon>Eukaryota</taxon>
        <taxon>Fungi</taxon>
        <taxon>Dikarya</taxon>
        <taxon>Basidiomycota</taxon>
        <taxon>Ustilaginomycotina</taxon>
        <taxon>Malasseziomycetes</taxon>
        <taxon>Malasseziales</taxon>
        <taxon>Malasseziaceae</taxon>
        <taxon>Malassezia</taxon>
    </lineage>
</organism>